<evidence type="ECO:0000313" key="4">
    <source>
        <dbReference type="EMBL" id="UOQ58663.1"/>
    </source>
</evidence>
<keyword evidence="2" id="KW-1133">Transmembrane helix</keyword>
<keyword evidence="2" id="KW-0812">Transmembrane</keyword>
<feature type="region of interest" description="Disordered" evidence="1">
    <location>
        <begin position="745"/>
        <end position="816"/>
    </location>
</feature>
<keyword evidence="3" id="KW-0732">Signal</keyword>
<sequence length="879" mass="87608">MRAHRTRGRTLLAAAVAVLIAAGGATAGTAVAFAEEGDASVAVDEASFLWGISGQYQGGNPGNSTCNYLSAGEQTDYAAEQGNARIVHDAGGGLTLASAETRCSGSSGTAYTQKMLLTGGTGTANPATGEAEISWDGAVVANAYGGLVPWSITELGLHVGADGTGTLSATLGGYGASMEHPDVMIPLEKTDVTLATFSDVTVTEHGIEVLPDYAGVEVEIPAGEGTPQDRTVAGWGSWPQSVVDFHIKSGLSSYWYSSGGAADPTKAATAFTVQFDGAPEVIDAAAPPTITEQPKVQSTSTVIINGRTVTVTAKAENATSYRWERTVTKSTLGAWETIPGADSETLSFEAAAEWNGKSVRLIATNASGSATSQRAIVLTADYQEAVFLEQPTRVIGFAGSPARFTAGATASPQLVQELNRVEISTDEGETWEEIAGTRGASNALSAFVIPELTLAQDGALIRAVAGSMEGREAGSPGQVVASDPVRLTVLPAKGAGPQLAVVADGPIDPAEDTTVTIVGAGYTVPAWTETRPTVTSAIDLALFTKDAWQPGTGGLTRVDGVTQSQDTWTDGNPTLTQNNLTRQLGTFAVTATIPAGTLDAGTAYGVGTYLRENDAADPTAPVNSWENRDADAWAPLVVLGQEPAEFAPVEADLTEANRGRVAVPETAEAGAEITVAVGEAHAGDVVQLFLFSDPVSLGAPEVAADGTVRVTLPDDVSGAHRIAAYTADGSLIGWGEIGISAPAGGSDADAAGSGAAADAGGAGADSGAEAGAATGSTTASGSSSAGGTAAANGSGATSTAGSGANGASGGPADAGSNGTVDAAARSGLAATGGAGAAGPLGAALLALLGGAAAILIARRAARRTAVPLAPASSETAPER</sequence>
<feature type="signal peptide" evidence="3">
    <location>
        <begin position="1"/>
        <end position="27"/>
    </location>
</feature>
<reference evidence="4 5" key="1">
    <citation type="submission" date="2022-04" db="EMBL/GenBank/DDBJ databases">
        <title>Leucobacter sp. isolated from rhizosphere of garlic.</title>
        <authorList>
            <person name="Won M."/>
            <person name="Lee C.-M."/>
            <person name="Woen H.-Y."/>
            <person name="Kwon S.-W."/>
        </authorList>
    </citation>
    <scope>NUCLEOTIDE SEQUENCE [LARGE SCALE GENOMIC DNA]</scope>
    <source>
        <strain evidence="4 5">H21R-40</strain>
    </source>
</reference>
<feature type="transmembrane region" description="Helical" evidence="2">
    <location>
        <begin position="836"/>
        <end position="857"/>
    </location>
</feature>
<organism evidence="4 5">
    <name type="scientific">Leucobacter allii</name>
    <dbReference type="NCBI Taxonomy" id="2932247"/>
    <lineage>
        <taxon>Bacteria</taxon>
        <taxon>Bacillati</taxon>
        <taxon>Actinomycetota</taxon>
        <taxon>Actinomycetes</taxon>
        <taxon>Micrococcales</taxon>
        <taxon>Microbacteriaceae</taxon>
        <taxon>Leucobacter</taxon>
    </lineage>
</organism>
<feature type="chain" id="PRO_5046761060" description="Ig-like domain-containing protein" evidence="3">
    <location>
        <begin position="28"/>
        <end position="879"/>
    </location>
</feature>
<evidence type="ECO:0008006" key="6">
    <source>
        <dbReference type="Google" id="ProtNLM"/>
    </source>
</evidence>
<dbReference type="EMBL" id="CP095045">
    <property type="protein sequence ID" value="UOQ58663.1"/>
    <property type="molecule type" value="Genomic_DNA"/>
</dbReference>
<proteinExistence type="predicted"/>
<evidence type="ECO:0000256" key="3">
    <source>
        <dbReference type="SAM" id="SignalP"/>
    </source>
</evidence>
<name>A0ABY4FQW8_9MICO</name>
<evidence type="ECO:0000256" key="1">
    <source>
        <dbReference type="SAM" id="MobiDB-lite"/>
    </source>
</evidence>
<evidence type="ECO:0000313" key="5">
    <source>
        <dbReference type="Proteomes" id="UP000831786"/>
    </source>
</evidence>
<dbReference type="Proteomes" id="UP000831786">
    <property type="component" value="Chromosome"/>
</dbReference>
<protein>
    <recommendedName>
        <fullName evidence="6">Ig-like domain-containing protein</fullName>
    </recommendedName>
</protein>
<dbReference type="RefSeq" id="WP_244729762.1">
    <property type="nucleotide sequence ID" value="NZ_CP095045.1"/>
</dbReference>
<accession>A0ABY4FQW8</accession>
<feature type="compositionally biased region" description="Low complexity" evidence="1">
    <location>
        <begin position="745"/>
        <end position="802"/>
    </location>
</feature>
<evidence type="ECO:0000256" key="2">
    <source>
        <dbReference type="SAM" id="Phobius"/>
    </source>
</evidence>
<keyword evidence="2" id="KW-0472">Membrane</keyword>
<keyword evidence="5" id="KW-1185">Reference proteome</keyword>
<gene>
    <name evidence="4" type="ORF">MUN78_07535</name>
</gene>